<evidence type="ECO:0000256" key="5">
    <source>
        <dbReference type="ARBA" id="ARBA00023235"/>
    </source>
</evidence>
<dbReference type="GO" id="GO:0003677">
    <property type="term" value="F:DNA binding"/>
    <property type="evidence" value="ECO:0007669"/>
    <property type="project" value="InterPro"/>
</dbReference>
<dbReference type="GO" id="GO:0043138">
    <property type="term" value="F:3'-5' DNA helicase activity"/>
    <property type="evidence" value="ECO:0007669"/>
    <property type="project" value="UniProtKB-EC"/>
</dbReference>
<protein>
    <recommendedName>
        <fullName evidence="7">DNA 3'-5' helicase</fullName>
        <ecNumber evidence="7">5.6.2.4</ecNumber>
    </recommendedName>
    <alternativeName>
        <fullName evidence="8">DNA 3'-5' helicase II</fullName>
    </alternativeName>
</protein>
<keyword evidence="14" id="KW-1185">Reference proteome</keyword>
<dbReference type="OrthoDB" id="5461146at2"/>
<evidence type="ECO:0000256" key="1">
    <source>
        <dbReference type="ARBA" id="ARBA00022741"/>
    </source>
</evidence>
<proteinExistence type="predicted"/>
<reference evidence="14" key="1">
    <citation type="submission" date="2016-11" db="EMBL/GenBank/DDBJ databases">
        <authorList>
            <person name="Varghese N."/>
            <person name="Submissions S."/>
        </authorList>
    </citation>
    <scope>NUCLEOTIDE SEQUENCE [LARGE SCALE GENOMIC DNA]</scope>
    <source>
        <strain evidence="14">DSM 29326</strain>
    </source>
</reference>
<dbReference type="InterPro" id="IPR000212">
    <property type="entry name" value="DNA_helicase_UvrD/REP"/>
</dbReference>
<evidence type="ECO:0000259" key="12">
    <source>
        <dbReference type="Pfam" id="PF13361"/>
    </source>
</evidence>
<evidence type="ECO:0000313" key="13">
    <source>
        <dbReference type="EMBL" id="SHF84991.1"/>
    </source>
</evidence>
<dbReference type="GO" id="GO:0005524">
    <property type="term" value="F:ATP binding"/>
    <property type="evidence" value="ECO:0007669"/>
    <property type="project" value="UniProtKB-KW"/>
</dbReference>
<organism evidence="13 14">
    <name type="scientific">Loktanella atrilutea</name>
    <dbReference type="NCBI Taxonomy" id="366533"/>
    <lineage>
        <taxon>Bacteria</taxon>
        <taxon>Pseudomonadati</taxon>
        <taxon>Pseudomonadota</taxon>
        <taxon>Alphaproteobacteria</taxon>
        <taxon>Rhodobacterales</taxon>
        <taxon>Roseobacteraceae</taxon>
        <taxon>Loktanella</taxon>
    </lineage>
</organism>
<evidence type="ECO:0000256" key="7">
    <source>
        <dbReference type="ARBA" id="ARBA00034808"/>
    </source>
</evidence>
<dbReference type="EC" id="5.6.2.4" evidence="7"/>
<dbReference type="PANTHER" id="PTHR11070">
    <property type="entry name" value="UVRD / RECB / PCRA DNA HELICASE FAMILY MEMBER"/>
    <property type="match status" value="1"/>
</dbReference>
<keyword evidence="2" id="KW-0378">Hydrolase</keyword>
<name>A0A1M5F181_LOKAT</name>
<gene>
    <name evidence="13" type="ORF">SAMN05444339_11616</name>
</gene>
<dbReference type="PANTHER" id="PTHR11070:SF2">
    <property type="entry name" value="ATP-DEPENDENT DNA HELICASE SRS2"/>
    <property type="match status" value="1"/>
</dbReference>
<keyword evidence="4" id="KW-0067">ATP-binding</keyword>
<dbReference type="SUPFAM" id="SSF52540">
    <property type="entry name" value="P-loop containing nucleoside triphosphate hydrolases"/>
    <property type="match status" value="1"/>
</dbReference>
<dbReference type="RefSeq" id="WP_072858775.1">
    <property type="nucleotide sequence ID" value="NZ_FQUE01000016.1"/>
</dbReference>
<dbReference type="InterPro" id="IPR014017">
    <property type="entry name" value="DNA_helicase_UvrD-like_C"/>
</dbReference>
<keyword evidence="3 13" id="KW-0347">Helicase</keyword>
<sequence length="731" mass="80434">MSTVKVVVYRAGRIIKTIERPLREVCDGPAVAFRRQLWRLKNGRIDIDGPSLDDFVSPAQEKTEKLKPDNHVPLAQEGTEQAEVDESDVRSYIAAAPASARLLVEAGPGTGKTEMAARRIANLVRTELSPGQILVLCFSRSAVRTLTRRLGKIVETDPRVVEELRHLSVRTFDSWAFRMLRLLGEAPHTLLTRGHDANVAALTEIAKGPRCDDLRTLMGDRRHFIVDEFQDLPGVRGDLVLALLALMAPPEQPGCGFTILGDPAQAIFGFARGMRDDGEPFPTPLEYWREVCRIYSKELEQKKLTRNYRSDPPLAHMSRTLRAILLSDQPEEEKFRVTMAAVAALPAPAQPIGRVLLEASTVGSRAILTQTNGEALRVLQSLYGAEPDGAAVPVRLYAGGHATLPPAWIGALLRKLRSTLLTRTQFGKIHAHLAAAWGDATCSRLNLPEEDVAWSRLARAAGGSEEDNSVDVTELRMRLSWPDAFPDDQLVAEDGVIVTTVHQSKGMEFDAVTLLGTREGQEDEKHGQTELSGEVGERASVVYVAMTRAARTLDRAPADSIHRAPRHWQFAGGRSRLCQRSFKWINMEMGLRGDIDPLGFADPTLLGDKEGVEELQSFLLAEAGGLAGRKVMLCKQYADAKAVWYIHLQDGKKPGRLMGRTANQLSVDLLKILYEKGLSLPPVIMNLRISGVGTITSDDMSRLGDPERTSGLWLGVGLFGTGDFQLRKAKK</sequence>
<evidence type="ECO:0000256" key="6">
    <source>
        <dbReference type="ARBA" id="ARBA00034617"/>
    </source>
</evidence>
<evidence type="ECO:0000256" key="2">
    <source>
        <dbReference type="ARBA" id="ARBA00022801"/>
    </source>
</evidence>
<feature type="domain" description="UvrD-like helicase C-terminal" evidence="12">
    <location>
        <begin position="492"/>
        <end position="553"/>
    </location>
</feature>
<keyword evidence="1" id="KW-0547">Nucleotide-binding</keyword>
<evidence type="ECO:0000313" key="14">
    <source>
        <dbReference type="Proteomes" id="UP000183987"/>
    </source>
</evidence>
<dbReference type="GO" id="GO:0016887">
    <property type="term" value="F:ATP hydrolysis activity"/>
    <property type="evidence" value="ECO:0007669"/>
    <property type="project" value="RHEA"/>
</dbReference>
<dbReference type="EMBL" id="FQUE01000016">
    <property type="protein sequence ID" value="SHF84991.1"/>
    <property type="molecule type" value="Genomic_DNA"/>
</dbReference>
<dbReference type="Pfam" id="PF13361">
    <property type="entry name" value="UvrD_C"/>
    <property type="match status" value="1"/>
</dbReference>
<feature type="domain" description="UvrD-like helicase ATP-binding" evidence="11">
    <location>
        <begin position="95"/>
        <end position="184"/>
    </location>
</feature>
<dbReference type="AlphaFoldDB" id="A0A1M5F181"/>
<evidence type="ECO:0000256" key="9">
    <source>
        <dbReference type="ARBA" id="ARBA00048988"/>
    </source>
</evidence>
<dbReference type="STRING" id="366533.SAMN05444339_11616"/>
<evidence type="ECO:0000256" key="4">
    <source>
        <dbReference type="ARBA" id="ARBA00022840"/>
    </source>
</evidence>
<dbReference type="Proteomes" id="UP000183987">
    <property type="component" value="Unassembled WGS sequence"/>
</dbReference>
<comment type="catalytic activity">
    <reaction evidence="6">
        <text>Couples ATP hydrolysis with the unwinding of duplex DNA by translocating in the 3'-5' direction.</text>
        <dbReference type="EC" id="5.6.2.4"/>
    </reaction>
</comment>
<accession>A0A1M5F181</accession>
<evidence type="ECO:0000256" key="3">
    <source>
        <dbReference type="ARBA" id="ARBA00022806"/>
    </source>
</evidence>
<dbReference type="GO" id="GO:0000725">
    <property type="term" value="P:recombinational repair"/>
    <property type="evidence" value="ECO:0007669"/>
    <property type="project" value="TreeGrafter"/>
</dbReference>
<dbReference type="InterPro" id="IPR014016">
    <property type="entry name" value="UvrD-like_ATP-bd"/>
</dbReference>
<dbReference type="InterPro" id="IPR027417">
    <property type="entry name" value="P-loop_NTPase"/>
</dbReference>
<keyword evidence="5" id="KW-0413">Isomerase</keyword>
<comment type="catalytic activity">
    <reaction evidence="9">
        <text>ATP + H2O = ADP + phosphate + H(+)</text>
        <dbReference type="Rhea" id="RHEA:13065"/>
        <dbReference type="ChEBI" id="CHEBI:15377"/>
        <dbReference type="ChEBI" id="CHEBI:15378"/>
        <dbReference type="ChEBI" id="CHEBI:30616"/>
        <dbReference type="ChEBI" id="CHEBI:43474"/>
        <dbReference type="ChEBI" id="CHEBI:456216"/>
        <dbReference type="EC" id="5.6.2.4"/>
    </reaction>
</comment>
<dbReference type="Pfam" id="PF00580">
    <property type="entry name" value="UvrD-helicase"/>
    <property type="match status" value="1"/>
</dbReference>
<evidence type="ECO:0000256" key="8">
    <source>
        <dbReference type="ARBA" id="ARBA00034923"/>
    </source>
</evidence>
<feature type="region of interest" description="Disordered" evidence="10">
    <location>
        <begin position="62"/>
        <end position="85"/>
    </location>
</feature>
<evidence type="ECO:0000256" key="10">
    <source>
        <dbReference type="SAM" id="MobiDB-lite"/>
    </source>
</evidence>
<dbReference type="Gene3D" id="3.40.50.300">
    <property type="entry name" value="P-loop containing nucleotide triphosphate hydrolases"/>
    <property type="match status" value="2"/>
</dbReference>
<evidence type="ECO:0000259" key="11">
    <source>
        <dbReference type="Pfam" id="PF00580"/>
    </source>
</evidence>